<proteinExistence type="predicted"/>
<comment type="caution">
    <text evidence="2">The sequence shown here is derived from an EMBL/GenBank/DDBJ whole genome shotgun (WGS) entry which is preliminary data.</text>
</comment>
<sequence length="95" mass="10585">MVGARGYNSIENAPTAKFQDSEPPRVEVPPSTDADHLDNPYRVFTIYSYHEARTLPDRWIVTSTSEALLLPPNPLMSCLKDIASRDTDGLVLHSD</sequence>
<keyword evidence="3" id="KW-1185">Reference proteome</keyword>
<dbReference type="EMBL" id="JACEIK010000982">
    <property type="protein sequence ID" value="MCD7464627.1"/>
    <property type="molecule type" value="Genomic_DNA"/>
</dbReference>
<protein>
    <submittedName>
        <fullName evidence="2">Uncharacterized protein</fullName>
    </submittedName>
</protein>
<evidence type="ECO:0000313" key="3">
    <source>
        <dbReference type="Proteomes" id="UP000823775"/>
    </source>
</evidence>
<organism evidence="2 3">
    <name type="scientific">Datura stramonium</name>
    <name type="common">Jimsonweed</name>
    <name type="synonym">Common thornapple</name>
    <dbReference type="NCBI Taxonomy" id="4076"/>
    <lineage>
        <taxon>Eukaryota</taxon>
        <taxon>Viridiplantae</taxon>
        <taxon>Streptophyta</taxon>
        <taxon>Embryophyta</taxon>
        <taxon>Tracheophyta</taxon>
        <taxon>Spermatophyta</taxon>
        <taxon>Magnoliopsida</taxon>
        <taxon>eudicotyledons</taxon>
        <taxon>Gunneridae</taxon>
        <taxon>Pentapetalae</taxon>
        <taxon>asterids</taxon>
        <taxon>lamiids</taxon>
        <taxon>Solanales</taxon>
        <taxon>Solanaceae</taxon>
        <taxon>Solanoideae</taxon>
        <taxon>Datureae</taxon>
        <taxon>Datura</taxon>
    </lineage>
</organism>
<evidence type="ECO:0000256" key="1">
    <source>
        <dbReference type="SAM" id="MobiDB-lite"/>
    </source>
</evidence>
<accession>A0ABS8T250</accession>
<name>A0ABS8T250_DATST</name>
<reference evidence="2 3" key="1">
    <citation type="journal article" date="2021" name="BMC Genomics">
        <title>Datura genome reveals duplications of psychoactive alkaloid biosynthetic genes and high mutation rate following tissue culture.</title>
        <authorList>
            <person name="Rajewski A."/>
            <person name="Carter-House D."/>
            <person name="Stajich J."/>
            <person name="Litt A."/>
        </authorList>
    </citation>
    <scope>NUCLEOTIDE SEQUENCE [LARGE SCALE GENOMIC DNA]</scope>
    <source>
        <strain evidence="2">AR-01</strain>
    </source>
</reference>
<feature type="region of interest" description="Disordered" evidence="1">
    <location>
        <begin position="1"/>
        <end position="36"/>
    </location>
</feature>
<evidence type="ECO:0000313" key="2">
    <source>
        <dbReference type="EMBL" id="MCD7464627.1"/>
    </source>
</evidence>
<dbReference type="Proteomes" id="UP000823775">
    <property type="component" value="Unassembled WGS sequence"/>
</dbReference>
<gene>
    <name evidence="2" type="ORF">HAX54_053146</name>
</gene>